<evidence type="ECO:0000256" key="11">
    <source>
        <dbReference type="SAM" id="Phobius"/>
    </source>
</evidence>
<dbReference type="PANTHER" id="PTHR39579">
    <property type="entry name" value="INNER MEMBRANE PROTEIN YHCB"/>
    <property type="match status" value="1"/>
</dbReference>
<feature type="region of interest" description="Disordered" evidence="10">
    <location>
        <begin position="109"/>
        <end position="156"/>
    </location>
</feature>
<evidence type="ECO:0000256" key="8">
    <source>
        <dbReference type="ARBA" id="ARBA00023136"/>
    </source>
</evidence>
<evidence type="ECO:0000313" key="12">
    <source>
        <dbReference type="EMBL" id="PJE80953.1"/>
    </source>
</evidence>
<dbReference type="EMBL" id="NSIT01000001">
    <property type="protein sequence ID" value="PJE80953.1"/>
    <property type="molecule type" value="Genomic_DNA"/>
</dbReference>
<evidence type="ECO:0000256" key="5">
    <source>
        <dbReference type="ARBA" id="ARBA00022692"/>
    </source>
</evidence>
<evidence type="ECO:0000256" key="3">
    <source>
        <dbReference type="ARBA" id="ARBA00022519"/>
    </source>
</evidence>
<sequence>MLWIIATLAFVAGFVIGALVYYLFAGSHHRNGKLTRQLTLVEDEYRDYQQKVADHFTTTAHLLNKLTHTYKDIHEHMANGADSLCHDNDDVKNRLGDALLSSNTVLAGNNKTLRRNHPAPSEQPRDYAPKKAPDEKGTLSEEFNIKHPEKKSSAAL</sequence>
<reference evidence="12" key="1">
    <citation type="journal article" date="2017" name="Appl. Environ. Microbiol.">
        <title>Molecular characterization of an Endozoicomonas-like organism causing infection in king scallop Pecten maximus L.</title>
        <authorList>
            <person name="Cano I."/>
            <person name="van Aerle R."/>
            <person name="Ross S."/>
            <person name="Verner-Jeffreys D.W."/>
            <person name="Paley R.K."/>
            <person name="Rimmer G."/>
            <person name="Ryder D."/>
            <person name="Hooper P."/>
            <person name="Stone D."/>
            <person name="Feist S.W."/>
        </authorList>
    </citation>
    <scope>NUCLEOTIDE SEQUENCE</scope>
</reference>
<name>A0A2H9TCN7_9ZZZZ</name>
<keyword evidence="7 11" id="KW-1133">Transmembrane helix</keyword>
<accession>A0A2H9TCN7</accession>
<evidence type="ECO:0000256" key="4">
    <source>
        <dbReference type="ARBA" id="ARBA00022618"/>
    </source>
</evidence>
<dbReference type="InterPro" id="IPR009386">
    <property type="entry name" value="ZapG-like"/>
</dbReference>
<dbReference type="AlphaFoldDB" id="A0A2H9TCN7"/>
<keyword evidence="5 11" id="KW-0812">Transmembrane</keyword>
<evidence type="ECO:0000256" key="2">
    <source>
        <dbReference type="ARBA" id="ARBA00022475"/>
    </source>
</evidence>
<evidence type="ECO:0000256" key="10">
    <source>
        <dbReference type="SAM" id="MobiDB-lite"/>
    </source>
</evidence>
<feature type="compositionally biased region" description="Basic and acidic residues" evidence="10">
    <location>
        <begin position="123"/>
        <end position="156"/>
    </location>
</feature>
<dbReference type="GO" id="GO:0005886">
    <property type="term" value="C:plasma membrane"/>
    <property type="evidence" value="ECO:0007669"/>
    <property type="project" value="UniProtKB-SubCell"/>
</dbReference>
<evidence type="ECO:0000256" key="6">
    <source>
        <dbReference type="ARBA" id="ARBA00022960"/>
    </source>
</evidence>
<keyword evidence="6" id="KW-0133">Cell shape</keyword>
<keyword evidence="2" id="KW-1003">Cell membrane</keyword>
<dbReference type="GO" id="GO:0051301">
    <property type="term" value="P:cell division"/>
    <property type="evidence" value="ECO:0007669"/>
    <property type="project" value="UniProtKB-KW"/>
</dbReference>
<keyword evidence="4" id="KW-0132">Cell division</keyword>
<evidence type="ECO:0000256" key="7">
    <source>
        <dbReference type="ARBA" id="ARBA00022989"/>
    </source>
</evidence>
<comment type="subcellular location">
    <subcellularLocation>
        <location evidence="1">Cell inner membrane</location>
        <topology evidence="1">Single-pass membrane protein</topology>
    </subcellularLocation>
</comment>
<organism evidence="12">
    <name type="scientific">invertebrate metagenome</name>
    <dbReference type="NCBI Taxonomy" id="1711999"/>
    <lineage>
        <taxon>unclassified sequences</taxon>
        <taxon>metagenomes</taxon>
        <taxon>organismal metagenomes</taxon>
    </lineage>
</organism>
<keyword evidence="3" id="KW-0997">Cell inner membrane</keyword>
<keyword evidence="9" id="KW-0131">Cell cycle</keyword>
<dbReference type="PANTHER" id="PTHR39579:SF1">
    <property type="entry name" value="INNER MEMBRANE PROTEIN YHCB"/>
    <property type="match status" value="1"/>
</dbReference>
<gene>
    <name evidence="12" type="primary">yhcB</name>
    <name evidence="12" type="ORF">CI610_00006</name>
</gene>
<dbReference type="Pfam" id="PF06295">
    <property type="entry name" value="ZapG-like"/>
    <property type="match status" value="1"/>
</dbReference>
<evidence type="ECO:0000256" key="9">
    <source>
        <dbReference type="ARBA" id="ARBA00023306"/>
    </source>
</evidence>
<evidence type="ECO:0000256" key="1">
    <source>
        <dbReference type="ARBA" id="ARBA00004377"/>
    </source>
</evidence>
<protein>
    <submittedName>
        <fullName evidence="12">Inner membrane protein YhcB</fullName>
    </submittedName>
</protein>
<feature type="transmembrane region" description="Helical" evidence="11">
    <location>
        <begin position="6"/>
        <end position="24"/>
    </location>
</feature>
<keyword evidence="8 11" id="KW-0472">Membrane</keyword>
<proteinExistence type="predicted"/>
<comment type="caution">
    <text evidence="12">The sequence shown here is derived from an EMBL/GenBank/DDBJ whole genome shotgun (WGS) entry which is preliminary data.</text>
</comment>
<dbReference type="GO" id="GO:0008360">
    <property type="term" value="P:regulation of cell shape"/>
    <property type="evidence" value="ECO:0007669"/>
    <property type="project" value="UniProtKB-KW"/>
</dbReference>